<feature type="binding site" evidence="12">
    <location>
        <position position="2425"/>
    </location>
    <ligand>
        <name>Ca(2+)</name>
        <dbReference type="ChEBI" id="CHEBI:29108"/>
        <label>2</label>
    </ligand>
</feature>
<evidence type="ECO:0000256" key="12">
    <source>
        <dbReference type="PIRSR" id="PIRSR603915-1"/>
    </source>
</evidence>
<dbReference type="InterPro" id="IPR011989">
    <property type="entry name" value="ARM-like"/>
</dbReference>
<dbReference type="GO" id="GO:0010992">
    <property type="term" value="P:ubiquitin recycling"/>
    <property type="evidence" value="ECO:0007669"/>
    <property type="project" value="TreeGrafter"/>
</dbReference>
<evidence type="ECO:0000256" key="1">
    <source>
        <dbReference type="ARBA" id="ARBA00004141"/>
    </source>
</evidence>
<evidence type="ECO:0000256" key="2">
    <source>
        <dbReference type="ARBA" id="ARBA00004496"/>
    </source>
</evidence>
<dbReference type="InterPro" id="IPR003915">
    <property type="entry name" value="PKD_2"/>
</dbReference>
<evidence type="ECO:0008006" key="21">
    <source>
        <dbReference type="Google" id="ProtNLM"/>
    </source>
</evidence>
<comment type="caution">
    <text evidence="19">The sequence shown here is derived from an EMBL/GenBank/DDBJ whole genome shotgun (WGS) entry which is preliminary data.</text>
</comment>
<dbReference type="PROSITE" id="PS51396">
    <property type="entry name" value="PUL"/>
    <property type="match status" value="1"/>
</dbReference>
<feature type="region of interest" description="Disordered" evidence="15">
    <location>
        <begin position="481"/>
        <end position="561"/>
    </location>
</feature>
<evidence type="ECO:0000313" key="19">
    <source>
        <dbReference type="EMBL" id="CAF0822411.1"/>
    </source>
</evidence>
<dbReference type="SUPFAM" id="SSF50978">
    <property type="entry name" value="WD40 repeat-like"/>
    <property type="match status" value="1"/>
</dbReference>
<feature type="transmembrane region" description="Helical" evidence="16">
    <location>
        <begin position="2322"/>
        <end position="2343"/>
    </location>
</feature>
<evidence type="ECO:0000256" key="15">
    <source>
        <dbReference type="SAM" id="MobiDB-lite"/>
    </source>
</evidence>
<evidence type="ECO:0000313" key="20">
    <source>
        <dbReference type="Proteomes" id="UP000663828"/>
    </source>
</evidence>
<dbReference type="SMART" id="SM00320">
    <property type="entry name" value="WD40"/>
    <property type="match status" value="7"/>
</dbReference>
<dbReference type="Gene3D" id="3.10.20.870">
    <property type="entry name" value="PFU (PLAA family ubiquitin binding), C-terminal domain"/>
    <property type="match status" value="1"/>
</dbReference>
<evidence type="ECO:0000256" key="11">
    <source>
        <dbReference type="ARBA" id="ARBA00023180"/>
    </source>
</evidence>
<proteinExistence type="inferred from homology"/>
<dbReference type="InterPro" id="IPR038122">
    <property type="entry name" value="PFU_sf"/>
</dbReference>
<dbReference type="Pfam" id="PF08324">
    <property type="entry name" value="PUL"/>
    <property type="match status" value="1"/>
</dbReference>
<dbReference type="Pfam" id="PF20519">
    <property type="entry name" value="Polycystin_dom"/>
    <property type="match status" value="1"/>
</dbReference>
<keyword evidence="12" id="KW-0407">Ion channel</keyword>
<dbReference type="CDD" id="cd00200">
    <property type="entry name" value="WD40"/>
    <property type="match status" value="1"/>
</dbReference>
<evidence type="ECO:0000256" key="10">
    <source>
        <dbReference type="ARBA" id="ARBA00023136"/>
    </source>
</evidence>
<evidence type="ECO:0000256" key="6">
    <source>
        <dbReference type="ARBA" id="ARBA00022574"/>
    </source>
</evidence>
<dbReference type="GO" id="GO:0005262">
    <property type="term" value="F:calcium channel activity"/>
    <property type="evidence" value="ECO:0007669"/>
    <property type="project" value="UniProtKB-KW"/>
</dbReference>
<evidence type="ECO:0000256" key="16">
    <source>
        <dbReference type="SAM" id="Phobius"/>
    </source>
</evidence>
<feature type="compositionally biased region" description="Polar residues" evidence="15">
    <location>
        <begin position="544"/>
        <end position="561"/>
    </location>
</feature>
<dbReference type="InterPro" id="IPR015943">
    <property type="entry name" value="WD40/YVTN_repeat-like_dom_sf"/>
</dbReference>
<feature type="domain" description="PFU" evidence="17">
    <location>
        <begin position="372"/>
        <end position="475"/>
    </location>
</feature>
<keyword evidence="11" id="KW-0325">Glycoprotein</keyword>
<feature type="repeat" description="WD" evidence="14">
    <location>
        <begin position="231"/>
        <end position="271"/>
    </location>
</feature>
<dbReference type="Pfam" id="PF09070">
    <property type="entry name" value="PFU"/>
    <property type="match status" value="1"/>
</dbReference>
<evidence type="ECO:0000256" key="8">
    <source>
        <dbReference type="ARBA" id="ARBA00022737"/>
    </source>
</evidence>
<dbReference type="InterPro" id="IPR013535">
    <property type="entry name" value="PUL_dom"/>
</dbReference>
<evidence type="ECO:0000256" key="13">
    <source>
        <dbReference type="PIRSR" id="PIRSR603915-2"/>
    </source>
</evidence>
<keyword evidence="10 16" id="KW-0472">Membrane</keyword>
<dbReference type="GO" id="GO:0016020">
    <property type="term" value="C:membrane"/>
    <property type="evidence" value="ECO:0007669"/>
    <property type="project" value="UniProtKB-SubCell"/>
</dbReference>
<feature type="disulfide bond" evidence="13">
    <location>
        <begin position="1990"/>
        <end position="2003"/>
    </location>
</feature>
<dbReference type="GO" id="GO:0005737">
    <property type="term" value="C:cytoplasm"/>
    <property type="evidence" value="ECO:0007669"/>
    <property type="project" value="UniProtKB-SubCell"/>
</dbReference>
<dbReference type="InterPro" id="IPR032375">
    <property type="entry name" value="CCM2_C"/>
</dbReference>
<keyword evidence="9 16" id="KW-1133">Transmembrane helix</keyword>
<dbReference type="Proteomes" id="UP000663828">
    <property type="component" value="Unassembled WGS sequence"/>
</dbReference>
<feature type="region of interest" description="Disordered" evidence="15">
    <location>
        <begin position="1039"/>
        <end position="1068"/>
    </location>
</feature>
<keyword evidence="12" id="KW-0106">Calcium</keyword>
<feature type="compositionally biased region" description="Basic residues" evidence="15">
    <location>
        <begin position="1047"/>
        <end position="1056"/>
    </location>
</feature>
<dbReference type="PROSITE" id="PS50294">
    <property type="entry name" value="WD_REPEATS_REGION"/>
    <property type="match status" value="2"/>
</dbReference>
<feature type="repeat" description="WD" evidence="14">
    <location>
        <begin position="104"/>
        <end position="145"/>
    </location>
</feature>
<dbReference type="PROSITE" id="PS51394">
    <property type="entry name" value="PFU"/>
    <property type="match status" value="1"/>
</dbReference>
<comment type="similarity">
    <text evidence="3">Belongs to the polycystin family.</text>
</comment>
<keyword evidence="12" id="KW-0109">Calcium transport</keyword>
<keyword evidence="8" id="KW-0677">Repeat</keyword>
<feature type="repeat" description="WD" evidence="14">
    <location>
        <begin position="190"/>
        <end position="230"/>
    </location>
</feature>
<keyword evidence="6 14" id="KW-0853">WD repeat</keyword>
<keyword evidence="12" id="KW-0813">Transport</keyword>
<dbReference type="Gene3D" id="3.40.50.300">
    <property type="entry name" value="P-loop containing nucleotide triphosphate hydrolases"/>
    <property type="match status" value="1"/>
</dbReference>
<evidence type="ECO:0000256" key="4">
    <source>
        <dbReference type="ARBA" id="ARBA00008495"/>
    </source>
</evidence>
<dbReference type="PANTHER" id="PTHR19849:SF0">
    <property type="entry name" value="PHOSPHOLIPASE A-2-ACTIVATING PROTEIN"/>
    <property type="match status" value="1"/>
</dbReference>
<dbReference type="Gene3D" id="2.130.10.10">
    <property type="entry name" value="YVTN repeat-like/Quinoprotein amine dehydrogenase"/>
    <property type="match status" value="1"/>
</dbReference>
<dbReference type="InterPro" id="IPR036322">
    <property type="entry name" value="WD40_repeat_dom_sf"/>
</dbReference>
<dbReference type="EMBL" id="CAJNOR010000160">
    <property type="protein sequence ID" value="CAF0822411.1"/>
    <property type="molecule type" value="Genomic_DNA"/>
</dbReference>
<evidence type="ECO:0000256" key="7">
    <source>
        <dbReference type="ARBA" id="ARBA00022692"/>
    </source>
</evidence>
<keyword evidence="12" id="KW-0107">Calcium channel</keyword>
<dbReference type="InterPro" id="IPR046791">
    <property type="entry name" value="Polycystin_dom"/>
</dbReference>
<dbReference type="Pfam" id="PF00400">
    <property type="entry name" value="WD40"/>
    <property type="match status" value="5"/>
</dbReference>
<dbReference type="PROSITE" id="PS50082">
    <property type="entry name" value="WD_REPEATS_2"/>
    <property type="match status" value="4"/>
</dbReference>
<organism evidence="19 20">
    <name type="scientific">Adineta ricciae</name>
    <name type="common">Rotifer</name>
    <dbReference type="NCBI Taxonomy" id="249248"/>
    <lineage>
        <taxon>Eukaryota</taxon>
        <taxon>Metazoa</taxon>
        <taxon>Spiralia</taxon>
        <taxon>Gnathifera</taxon>
        <taxon>Rotifera</taxon>
        <taxon>Eurotatoria</taxon>
        <taxon>Bdelloidea</taxon>
        <taxon>Adinetida</taxon>
        <taxon>Adinetidae</taxon>
        <taxon>Adineta</taxon>
    </lineage>
</organism>
<feature type="repeat" description="WD" evidence="14">
    <location>
        <begin position="12"/>
        <end position="43"/>
    </location>
</feature>
<dbReference type="InterPro" id="IPR001680">
    <property type="entry name" value="WD40_rpt"/>
</dbReference>
<feature type="transmembrane region" description="Helical" evidence="16">
    <location>
        <begin position="2131"/>
        <end position="2152"/>
    </location>
</feature>
<dbReference type="Pfam" id="PF08016">
    <property type="entry name" value="PKD_channel"/>
    <property type="match status" value="1"/>
</dbReference>
<feature type="binding site" evidence="12">
    <location>
        <position position="2423"/>
    </location>
    <ligand>
        <name>Ca(2+)</name>
        <dbReference type="ChEBI" id="CHEBI:29108"/>
        <label>2</label>
    </ligand>
</feature>
<reference evidence="19" key="1">
    <citation type="submission" date="2021-02" db="EMBL/GenBank/DDBJ databases">
        <authorList>
            <person name="Nowell W R."/>
        </authorList>
    </citation>
    <scope>NUCLEOTIDE SEQUENCE</scope>
</reference>
<feature type="transmembrane region" description="Helical" evidence="16">
    <location>
        <begin position="2172"/>
        <end position="2190"/>
    </location>
</feature>
<keyword evidence="12" id="KW-0479">Metal-binding</keyword>
<feature type="transmembrane region" description="Helical" evidence="16">
    <location>
        <begin position="1888"/>
        <end position="1907"/>
    </location>
</feature>
<evidence type="ECO:0000259" key="17">
    <source>
        <dbReference type="PROSITE" id="PS51394"/>
    </source>
</evidence>
<evidence type="ECO:0000259" key="18">
    <source>
        <dbReference type="PROSITE" id="PS51396"/>
    </source>
</evidence>
<dbReference type="Pfam" id="PF16545">
    <property type="entry name" value="CCM2_C"/>
    <property type="match status" value="1"/>
</dbReference>
<feature type="binding site" evidence="12">
    <location>
        <position position="2434"/>
    </location>
    <ligand>
        <name>Ca(2+)</name>
        <dbReference type="ChEBI" id="CHEBI:29108"/>
        <label>2</label>
    </ligand>
</feature>
<feature type="region of interest" description="Disordered" evidence="15">
    <location>
        <begin position="2411"/>
        <end position="2435"/>
    </location>
</feature>
<name>A0A813U2P2_ADIRI</name>
<dbReference type="GO" id="GO:0043130">
    <property type="term" value="F:ubiquitin binding"/>
    <property type="evidence" value="ECO:0007669"/>
    <property type="project" value="TreeGrafter"/>
</dbReference>
<feature type="compositionally biased region" description="Acidic residues" evidence="15">
    <location>
        <begin position="2411"/>
        <end position="2428"/>
    </location>
</feature>
<feature type="domain" description="PUL" evidence="18">
    <location>
        <begin position="571"/>
        <end position="838"/>
    </location>
</feature>
<dbReference type="Gene3D" id="1.25.10.10">
    <property type="entry name" value="Leucine-rich Repeat Variant"/>
    <property type="match status" value="1"/>
</dbReference>
<comment type="subcellular location">
    <subcellularLocation>
        <location evidence="2">Cytoplasm</location>
    </subcellularLocation>
    <subcellularLocation>
        <location evidence="1">Membrane</location>
        <topology evidence="1">Multi-pass membrane protein</topology>
    </subcellularLocation>
</comment>
<dbReference type="Gene3D" id="1.20.1160.20">
    <property type="match status" value="1"/>
</dbReference>
<evidence type="ECO:0000256" key="14">
    <source>
        <dbReference type="PROSITE-ProRule" id="PRU00221"/>
    </source>
</evidence>
<feature type="transmembrane region" description="Helical" evidence="16">
    <location>
        <begin position="2261"/>
        <end position="2282"/>
    </location>
</feature>
<evidence type="ECO:0000256" key="9">
    <source>
        <dbReference type="ARBA" id="ARBA00022989"/>
    </source>
</evidence>
<dbReference type="GO" id="GO:0043161">
    <property type="term" value="P:proteasome-mediated ubiquitin-dependent protein catabolic process"/>
    <property type="evidence" value="ECO:0007669"/>
    <property type="project" value="TreeGrafter"/>
</dbReference>
<feature type="compositionally biased region" description="Polar residues" evidence="15">
    <location>
        <begin position="493"/>
        <end position="507"/>
    </location>
</feature>
<accession>A0A813U2P2</accession>
<dbReference type="PRINTS" id="PR01433">
    <property type="entry name" value="POLYCYSTIN2"/>
</dbReference>
<dbReference type="GO" id="GO:0005634">
    <property type="term" value="C:nucleus"/>
    <property type="evidence" value="ECO:0007669"/>
    <property type="project" value="TreeGrafter"/>
</dbReference>
<sequence length="2578" mass="294841">MAHTSYRLRCQLYGHESDVRSVSTITEYDGIVSGSRDKTSRIWRPTDKTSFEQRTVLKDHTNFVIATCYIPSNNQFPDGLIITGGNDKKICVYSAKQGTHLFTLEGHEQTVACLSPVPQSDLLLSSSWDTTGRVWSLSSKQCVQVLQGHSKAVWAILSMNDSADNSRIILTGGADHIILAWKNQTRTHTYQGHTNCVRSLLALNAQEFLSCSNDFTIKRWDLNSSQCLQTYEGHTSFVYSIAMVSPDRFASVSEDRSLRLWSIGKSDSIQTIRLPSGTVWSVCSLTNGDVVVGCSDGRICVFTQDESRTANMEEIAGFEQEIASTTIQTKTGDLGEVKIDDLPNDDALKKPGTREGQTTMINKGDGRVEAYQWNMLDQRWMKIGDVVGSADSTAQGQASATGEKIMFEGKYYDYVFNVDLDEGIPLKLPYNVSEDPWFAAQAFIHRHDLNQMFLDQIAQFIITNTKGMVIDQRASDFADPFTGGGRYVPGGSSEKSTSAGQKSNNDPFTGAGRYVPDGQSSTTKKPNNINQDPFTGAGRYVPNGDNNQLSRPLSASQSSVIKSDKDVELSTTFPQTQYVTMSNADTAKILGKLKEFNESAAGDVGLRLTDVQLQEIGGLANGNIDNLEEKLTLLFQLLKWPINKIFPILDIIRLLVLQPDVCKYLFETEARSNEFISELFSVLQPDQSANIMLIFRTLTNLFSNDLGEKYLIKNSNSILAKTLIYLPLAKKNTQVALTNVILNYCIYAYRSNDQRLSNYLYECYKEFVDIQLESDGARRLLLALGTLFLTNAEIVLNVQTTSDNSAKRFFSALEKSASQFTAETLECFERCRALIKSLCFHIHRHCGQKCAGTVDLTHDDDVDFSYKKKFLQFIYQCQIARRLPKKLSEKSAVQLHITTEQIKLLNTHQKTILSIPSHHIIACYYVEYDKDHIVGMKYVSAKDKASTVELIIFLLNDRHEADELCSSMDFCFRAIYITNEQNSDISKKLSLLTISLSSTQQLRSSIGSTTSSSPSTVRSLSVASASSSSRVVVLDSSTITSEDASTPRRRHRRPRARHDDASPNRSSAKTTAKIIQKYLLDLQLELKNNELAEFGKLLTEWQSNQLTTKSFVKKTARLYGESRRNLLDGLHDFLPIDEQIWFLDYLDNLKTTKSSLFNSTESLERIETFLLRLYIEQEVSNASLQQLVEKIQNSNDSETCFYPFDIPIRLDKCYQISDCFTEFILHQQRRATIFAQQIIYKNVKSLCCHPNQIAIRFIYDKLPPRPEFRVLSNTSQADLLSRSHPVRLSGTIIASSAVLPYIRGLKYVCHSSLCPFNDRKRQTFVLFDVEHPHGCKVGETILCEGCDLFLNEDINKRWISEKLLIAVKIKEPKTPILASGYNLDMDFVLSHTYTIIVRDEYVARIRLGGKYNFICYAVNDSHSNRVMFETLHCELLQPCRLSLPDSIRQLHYTFAHRHSFSFLNLLSTLFCPHIQLVKYCTHVKMGLILSLVSSSLHILLVGNESRAADILCQTALKYAEHGIIHRQQYPLTLASISKTKHRSFIVSGESVLYFIDYLSGISLAAGSIAIASDGITYLGSIDSLSRAQLKQLHSAFETKTLSIEVNKSEESSKIVYSVPFNSNIWAYHDSRLWLQADRVTEPTNDLSPAITDAFSLVLPLDEIEYEYEETVDNYLDSILTMDNQQETMDQQTSQWIDDIRSFLTYARTMEMPLSYEAEQLLKKYFCACRRTKRTLFSYTELPATTTDVLTQVCEAIAKCNAHIEATVTDMILAIYLFEISTMTRLGCENLVKEHYRSPPVLTDPMLIDAIEQRMVLFSQELTIFCDEYTSSTNFVGAFLKMSEDNRSAVFLRDFEPSAVRLKRKLRLILNKNLRQEKLAEKNVTLLEFIVYLILLIIATTISTTYHLSQDLFYTDRCIRRLLVNKLQLYNVKTVDELWHYLLRLNDEIYNTILIVNDTQGSSSPQILLSNENFIFGTPRLRQLRVNNSFCQLIGDLSKQPIHCHAPYHKSKEYRTDFKTFNGLEYVYTSPNTISAFQLRNKYGPYDIGGFIYQFRQTKAMNFVNLHILNKGGWLSVDTRAVLLEFIYFNPNTELFTSINILFEFLTTGLIETKDFFYTIPISSYFIGRKSWLGVFQILFLLYYFLFTFYYVGSIARYRLWFVVSSYWNVYDLALLILSTISIAFDIRYLLNIGSVLTCLSKPKDDIYKELVPFFEIQRTRLDLQAYLTALILVRLLRFLPHFSHLISNLLNVFYKSIRNSVGFLLLFFIIFMSFVVFATFYYGDELYEFHTFTLAAYTLIRCTLGQFEYDRAYRVSPTWTPIFYMLYVCIVFFVLINLFIAVINETYVLGKQEQKQIEEDIQEEYTGRKKGQRLNTFRRSKRPVLQLEVILIINHLLKLFFNKSIDLNDAQADDDDDDNDNDDDDDNESMSLEEKQTIITGKLRKNLLKEGYGQDVIEKFFQRVLGENDEENGDDNDDFSILKMGENQAIKVLYDEFKIFNNQYEKLAQDWRKTATTTRELILADSIDVEQAMLMRNHLNNLDQRFENLKTIIPNVLKSIVDLYVNRLSTNQINKKEN</sequence>
<protein>
    <recommendedName>
        <fullName evidence="21">Phospholipase A-2-activating protein</fullName>
    </recommendedName>
</protein>
<dbReference type="Gene3D" id="1.10.287.70">
    <property type="match status" value="1"/>
</dbReference>
<dbReference type="InterPro" id="IPR013122">
    <property type="entry name" value="PKD1_2_channel"/>
</dbReference>
<dbReference type="GO" id="GO:0005509">
    <property type="term" value="F:calcium ion binding"/>
    <property type="evidence" value="ECO:0007669"/>
    <property type="project" value="InterPro"/>
</dbReference>
<evidence type="ECO:0000256" key="3">
    <source>
        <dbReference type="ARBA" id="ARBA00007200"/>
    </source>
</evidence>
<evidence type="ECO:0000256" key="5">
    <source>
        <dbReference type="ARBA" id="ARBA00022490"/>
    </source>
</evidence>
<comment type="similarity">
    <text evidence="4">Belongs to the WD repeat PLAP family.</text>
</comment>
<keyword evidence="7 16" id="KW-0812">Transmembrane</keyword>
<keyword evidence="20" id="KW-1185">Reference proteome</keyword>
<feature type="compositionally biased region" description="Polar residues" evidence="15">
    <location>
        <begin position="518"/>
        <end position="533"/>
    </location>
</feature>
<dbReference type="PANTHER" id="PTHR19849">
    <property type="entry name" value="PHOSPHOLIPASE A-2-ACTIVATING PROTEIN"/>
    <property type="match status" value="1"/>
</dbReference>
<keyword evidence="12" id="KW-0406">Ion transport</keyword>
<keyword evidence="5" id="KW-0963">Cytoplasm</keyword>
<dbReference type="InterPro" id="IPR015155">
    <property type="entry name" value="PFU"/>
</dbReference>
<gene>
    <name evidence="19" type="ORF">XAT740_LOCUS4029</name>
</gene>
<dbReference type="InterPro" id="IPR011993">
    <property type="entry name" value="PH-like_dom_sf"/>
</dbReference>
<dbReference type="Gene3D" id="2.30.29.30">
    <property type="entry name" value="Pleckstrin-homology domain (PH domain)/Phosphotyrosine-binding domain (PTB)"/>
    <property type="match status" value="1"/>
</dbReference>
<dbReference type="InterPro" id="IPR027417">
    <property type="entry name" value="P-loop_NTPase"/>
</dbReference>